<name>A0ABP1DDV0_9APHY</name>
<dbReference type="PANTHER" id="PTHR35871:SF1">
    <property type="entry name" value="CXC1-LIKE CYSTEINE CLUSTER ASSOCIATED WITH KDZ TRANSPOSASES DOMAIN-CONTAINING PROTEIN"/>
    <property type="match status" value="1"/>
</dbReference>
<dbReference type="Proteomes" id="UP001497453">
    <property type="component" value="Chromosome 3"/>
</dbReference>
<evidence type="ECO:0000313" key="2">
    <source>
        <dbReference type="Proteomes" id="UP001497453"/>
    </source>
</evidence>
<protein>
    <submittedName>
        <fullName evidence="1">Uncharacterized protein</fullName>
    </submittedName>
</protein>
<proteinExistence type="predicted"/>
<dbReference type="PANTHER" id="PTHR35871">
    <property type="entry name" value="EXPRESSED PROTEIN"/>
    <property type="match status" value="1"/>
</dbReference>
<accession>A0ABP1DDV0</accession>
<dbReference type="EMBL" id="OZ037946">
    <property type="protein sequence ID" value="CAL1705208.1"/>
    <property type="molecule type" value="Genomic_DNA"/>
</dbReference>
<sequence>MTYDNKTLEPILPILADDEKEHVIVPHDECLFSANNQHRHLWLAGDQQPLRKKGNGHSVHVSDFILEPCGCLALNAEEIAMQEKLPAHLHLKTYDARKIIYPGKNHDKWWDISQLQDQLRGAIDIFEFKLPNKTGVFVFDCSAAHESFAADALNVNNMNVKPGDKQAHLHDTVIPLKNPAPQSGQPDTRGQPQSLIYPLNHPEYPGQPKGMRAVLQEWTSVWEKLCKEASGEKKVIGMCKVCKMSEKKKDALRHLALAEMAGQEDTVDDVLLQQLDETRDVEDSLNEWCCMTRVLALQDDFVSEKPLIQTYIESRSHMCLFLPKFHCEFNPIELLWGYAKYRASFIDCDTVVT</sequence>
<keyword evidence="2" id="KW-1185">Reference proteome</keyword>
<organism evidence="1 2">
    <name type="scientific">Somion occarium</name>
    <dbReference type="NCBI Taxonomy" id="3059160"/>
    <lineage>
        <taxon>Eukaryota</taxon>
        <taxon>Fungi</taxon>
        <taxon>Dikarya</taxon>
        <taxon>Basidiomycota</taxon>
        <taxon>Agaricomycotina</taxon>
        <taxon>Agaricomycetes</taxon>
        <taxon>Polyporales</taxon>
        <taxon>Cerrenaceae</taxon>
        <taxon>Somion</taxon>
    </lineage>
</organism>
<reference evidence="2" key="1">
    <citation type="submission" date="2024-04" db="EMBL/GenBank/DDBJ databases">
        <authorList>
            <person name="Shaw F."/>
            <person name="Minotto A."/>
        </authorList>
    </citation>
    <scope>NUCLEOTIDE SEQUENCE [LARGE SCALE GENOMIC DNA]</scope>
</reference>
<gene>
    <name evidence="1" type="ORF">GFSPODELE1_LOCUS5326</name>
</gene>
<evidence type="ECO:0000313" key="1">
    <source>
        <dbReference type="EMBL" id="CAL1705208.1"/>
    </source>
</evidence>